<keyword evidence="1" id="KW-0472">Membrane</keyword>
<proteinExistence type="predicted"/>
<organism evidence="2">
    <name type="scientific">viral metagenome</name>
    <dbReference type="NCBI Taxonomy" id="1070528"/>
    <lineage>
        <taxon>unclassified sequences</taxon>
        <taxon>metagenomes</taxon>
        <taxon>organismal metagenomes</taxon>
    </lineage>
</organism>
<keyword evidence="1" id="KW-1133">Transmembrane helix</keyword>
<dbReference type="AlphaFoldDB" id="A0A6C0DS90"/>
<sequence>MRRHNRKSRVKDIDSFIEQQLKQQDNEIKEYEENQILDNPNEDVNEEIEEHTIKENKIIILFYCYSKKVFGVIFKIGEWVIKISGIYLVWIALHFFASQFYIELCVPKTIYGFIVSPFLMATPHCQALRWIVYNGANAINNMWIIMGTWLCSQIMFYTNTNHSITPTT</sequence>
<evidence type="ECO:0000256" key="1">
    <source>
        <dbReference type="SAM" id="Phobius"/>
    </source>
</evidence>
<feature type="transmembrane region" description="Helical" evidence="1">
    <location>
        <begin position="79"/>
        <end position="97"/>
    </location>
</feature>
<dbReference type="EMBL" id="MN739668">
    <property type="protein sequence ID" value="QHT19667.1"/>
    <property type="molecule type" value="Genomic_DNA"/>
</dbReference>
<feature type="transmembrane region" description="Helical" evidence="1">
    <location>
        <begin position="109"/>
        <end position="132"/>
    </location>
</feature>
<accession>A0A6C0DS90</accession>
<protein>
    <submittedName>
        <fullName evidence="2">Uncharacterized protein</fullName>
    </submittedName>
</protein>
<reference evidence="2" key="1">
    <citation type="journal article" date="2020" name="Nature">
        <title>Giant virus diversity and host interactions through global metagenomics.</title>
        <authorList>
            <person name="Schulz F."/>
            <person name="Roux S."/>
            <person name="Paez-Espino D."/>
            <person name="Jungbluth S."/>
            <person name="Walsh D.A."/>
            <person name="Denef V.J."/>
            <person name="McMahon K.D."/>
            <person name="Konstantinidis K.T."/>
            <person name="Eloe-Fadrosh E.A."/>
            <person name="Kyrpides N.C."/>
            <person name="Woyke T."/>
        </authorList>
    </citation>
    <scope>NUCLEOTIDE SEQUENCE</scope>
    <source>
        <strain evidence="2">GVMAG-M-3300023174-5</strain>
    </source>
</reference>
<name>A0A6C0DS90_9ZZZZ</name>
<keyword evidence="1" id="KW-0812">Transmembrane</keyword>
<evidence type="ECO:0000313" key="2">
    <source>
        <dbReference type="EMBL" id="QHT19667.1"/>
    </source>
</evidence>
<feature type="transmembrane region" description="Helical" evidence="1">
    <location>
        <begin position="139"/>
        <end position="158"/>
    </location>
</feature>